<evidence type="ECO:0000256" key="4">
    <source>
        <dbReference type="ARBA" id="ARBA00022989"/>
    </source>
</evidence>
<dbReference type="Pfam" id="PF02653">
    <property type="entry name" value="BPD_transp_2"/>
    <property type="match status" value="1"/>
</dbReference>
<dbReference type="CDD" id="cd06580">
    <property type="entry name" value="TM_PBP1_transp_TpRbsC_like"/>
    <property type="match status" value="1"/>
</dbReference>
<keyword evidence="4 7" id="KW-1133">Transmembrane helix</keyword>
<dbReference type="GO" id="GO:0005886">
    <property type="term" value="C:plasma membrane"/>
    <property type="evidence" value="ECO:0007669"/>
    <property type="project" value="UniProtKB-SubCell"/>
</dbReference>
<evidence type="ECO:0000256" key="7">
    <source>
        <dbReference type="SAM" id="Phobius"/>
    </source>
</evidence>
<evidence type="ECO:0000313" key="9">
    <source>
        <dbReference type="Proteomes" id="UP000431744"/>
    </source>
</evidence>
<feature type="region of interest" description="Disordered" evidence="6">
    <location>
        <begin position="413"/>
        <end position="432"/>
    </location>
</feature>
<feature type="region of interest" description="Disordered" evidence="6">
    <location>
        <begin position="1"/>
        <end position="25"/>
    </location>
</feature>
<keyword evidence="3 7" id="KW-0812">Transmembrane</keyword>
<name>A0A6H9WL00_9MICO</name>
<dbReference type="PANTHER" id="PTHR47089">
    <property type="entry name" value="ABC TRANSPORTER, PERMEASE PROTEIN"/>
    <property type="match status" value="1"/>
</dbReference>
<feature type="transmembrane region" description="Helical" evidence="7">
    <location>
        <begin position="112"/>
        <end position="133"/>
    </location>
</feature>
<gene>
    <name evidence="8" type="ORF">F8O04_10725</name>
</gene>
<evidence type="ECO:0000256" key="1">
    <source>
        <dbReference type="ARBA" id="ARBA00004651"/>
    </source>
</evidence>
<feature type="transmembrane region" description="Helical" evidence="7">
    <location>
        <begin position="40"/>
        <end position="60"/>
    </location>
</feature>
<evidence type="ECO:0000256" key="2">
    <source>
        <dbReference type="ARBA" id="ARBA00022475"/>
    </source>
</evidence>
<sequence>MSEPARATTSTAEPTEPTERTSPEHPWHEFWRDVLGGGTLRSLLAILLALLIGSLLVVVTSEDVQEAAGYFFNRPSDTISAVWQVIRGAYVSIWEGAIFSPATGFMPLTQTLMWATPLIAGGLGVAIGFRAGLFNIGGRGQMLIAALFAGFVGASLPLPPGLHLIVAVLAGIGGGAIYAGIAGWLKAQTGAHEVILTIMLNWVAYYLITYLLKTPVFQAEGAGGNPKAKPVAESAHLPDLIGAVDLGFILAILAAVAFWFIMDRTTLGFRIRAVGINPHAARTAGISVERTTFCTLAISGAFFGLAGATQVLGRATTGFDPNVDAGIGFDAITVALLGANHPVGVVLAGLLFGMLKAGSFPMQIVEGIPIEIVSVIQGLIVLFIAAPPLIRAIFRLPVPTGVSLLDRVRAARESRRGNGQDHATVSSTEGSK</sequence>
<keyword evidence="9" id="KW-1185">Reference proteome</keyword>
<dbReference type="InterPro" id="IPR001851">
    <property type="entry name" value="ABC_transp_permease"/>
</dbReference>
<dbReference type="RefSeq" id="WP_158029377.1">
    <property type="nucleotide sequence ID" value="NZ_BMHG01000001.1"/>
</dbReference>
<evidence type="ECO:0000313" key="8">
    <source>
        <dbReference type="EMBL" id="KAB1648182.1"/>
    </source>
</evidence>
<feature type="transmembrane region" description="Helical" evidence="7">
    <location>
        <begin position="140"/>
        <end position="158"/>
    </location>
</feature>
<evidence type="ECO:0000256" key="5">
    <source>
        <dbReference type="ARBA" id="ARBA00023136"/>
    </source>
</evidence>
<feature type="compositionally biased region" description="Low complexity" evidence="6">
    <location>
        <begin position="1"/>
        <end position="15"/>
    </location>
</feature>
<dbReference type="OrthoDB" id="45037at2"/>
<dbReference type="PANTHER" id="PTHR47089:SF1">
    <property type="entry name" value="GUANOSINE ABC TRANSPORTER PERMEASE PROTEIN NUPP"/>
    <property type="match status" value="1"/>
</dbReference>
<feature type="transmembrane region" description="Helical" evidence="7">
    <location>
        <begin position="194"/>
        <end position="212"/>
    </location>
</feature>
<feature type="compositionally biased region" description="Polar residues" evidence="6">
    <location>
        <begin position="421"/>
        <end position="432"/>
    </location>
</feature>
<comment type="subcellular location">
    <subcellularLocation>
        <location evidence="1">Cell membrane</location>
        <topology evidence="1">Multi-pass membrane protein</topology>
    </subcellularLocation>
</comment>
<dbReference type="EMBL" id="WBJY01000002">
    <property type="protein sequence ID" value="KAB1648182.1"/>
    <property type="molecule type" value="Genomic_DNA"/>
</dbReference>
<comment type="caution">
    <text evidence="8">The sequence shown here is derived from an EMBL/GenBank/DDBJ whole genome shotgun (WGS) entry which is preliminary data.</text>
</comment>
<evidence type="ECO:0000256" key="6">
    <source>
        <dbReference type="SAM" id="MobiDB-lite"/>
    </source>
</evidence>
<proteinExistence type="predicted"/>
<keyword evidence="5 7" id="KW-0472">Membrane</keyword>
<dbReference type="GO" id="GO:0022857">
    <property type="term" value="F:transmembrane transporter activity"/>
    <property type="evidence" value="ECO:0007669"/>
    <property type="project" value="InterPro"/>
</dbReference>
<protein>
    <submittedName>
        <fullName evidence="8">ABC transporter permease</fullName>
    </submittedName>
</protein>
<dbReference type="AlphaFoldDB" id="A0A6H9WL00"/>
<reference evidence="8 9" key="1">
    <citation type="submission" date="2019-09" db="EMBL/GenBank/DDBJ databases">
        <title>Phylogeny of genus Pseudoclavibacter and closely related genus.</title>
        <authorList>
            <person name="Li Y."/>
        </authorList>
    </citation>
    <scope>NUCLEOTIDE SEQUENCE [LARGE SCALE GENOMIC DNA]</scope>
    <source>
        <strain evidence="8 9">EGI 60007</strain>
    </source>
</reference>
<feature type="transmembrane region" description="Helical" evidence="7">
    <location>
        <begin position="332"/>
        <end position="355"/>
    </location>
</feature>
<feature type="transmembrane region" description="Helical" evidence="7">
    <location>
        <begin position="292"/>
        <end position="312"/>
    </location>
</feature>
<dbReference type="Proteomes" id="UP000431744">
    <property type="component" value="Unassembled WGS sequence"/>
</dbReference>
<keyword evidence="2" id="KW-1003">Cell membrane</keyword>
<feature type="transmembrane region" description="Helical" evidence="7">
    <location>
        <begin position="367"/>
        <end position="390"/>
    </location>
</feature>
<evidence type="ECO:0000256" key="3">
    <source>
        <dbReference type="ARBA" id="ARBA00022692"/>
    </source>
</evidence>
<accession>A0A6H9WL00</accession>
<feature type="transmembrane region" description="Helical" evidence="7">
    <location>
        <begin position="164"/>
        <end position="185"/>
    </location>
</feature>
<organism evidence="8 9">
    <name type="scientific">Pseudoclavibacter endophyticus</name>
    <dbReference type="NCBI Taxonomy" id="1778590"/>
    <lineage>
        <taxon>Bacteria</taxon>
        <taxon>Bacillati</taxon>
        <taxon>Actinomycetota</taxon>
        <taxon>Actinomycetes</taxon>
        <taxon>Micrococcales</taxon>
        <taxon>Microbacteriaceae</taxon>
        <taxon>Pseudoclavibacter</taxon>
    </lineage>
</organism>
<feature type="transmembrane region" description="Helical" evidence="7">
    <location>
        <begin position="240"/>
        <end position="262"/>
    </location>
</feature>